<keyword evidence="10" id="KW-1185">Reference proteome</keyword>
<dbReference type="Pfam" id="PF00884">
    <property type="entry name" value="Sulfatase"/>
    <property type="match status" value="1"/>
</dbReference>
<dbReference type="InterPro" id="IPR050738">
    <property type="entry name" value="Sulfatase"/>
</dbReference>
<keyword evidence="3" id="KW-0479">Metal-binding</keyword>
<evidence type="ECO:0000256" key="7">
    <source>
        <dbReference type="SAM" id="SignalP"/>
    </source>
</evidence>
<evidence type="ECO:0000256" key="1">
    <source>
        <dbReference type="ARBA" id="ARBA00001913"/>
    </source>
</evidence>
<reference evidence="10" key="1">
    <citation type="submission" date="2016-10" db="EMBL/GenBank/DDBJ databases">
        <authorList>
            <person name="Varghese N."/>
            <person name="Submissions S."/>
        </authorList>
    </citation>
    <scope>NUCLEOTIDE SEQUENCE [LARGE SCALE GENOMIC DNA]</scope>
    <source>
        <strain evidence="10">IBRC-M 10761</strain>
    </source>
</reference>
<protein>
    <submittedName>
        <fullName evidence="9">Uncharacterized sulfatase</fullName>
    </submittedName>
</protein>
<dbReference type="Gene3D" id="3.40.720.10">
    <property type="entry name" value="Alkaline Phosphatase, subunit A"/>
    <property type="match status" value="1"/>
</dbReference>
<evidence type="ECO:0000313" key="10">
    <source>
        <dbReference type="Proteomes" id="UP000199403"/>
    </source>
</evidence>
<feature type="signal peptide" evidence="7">
    <location>
        <begin position="1"/>
        <end position="30"/>
    </location>
</feature>
<evidence type="ECO:0000256" key="5">
    <source>
        <dbReference type="ARBA" id="ARBA00022801"/>
    </source>
</evidence>
<organism evidence="9 10">
    <name type="scientific">Cyclobacterium xiamenense</name>
    <dbReference type="NCBI Taxonomy" id="1297121"/>
    <lineage>
        <taxon>Bacteria</taxon>
        <taxon>Pseudomonadati</taxon>
        <taxon>Bacteroidota</taxon>
        <taxon>Cytophagia</taxon>
        <taxon>Cytophagales</taxon>
        <taxon>Cyclobacteriaceae</taxon>
        <taxon>Cyclobacterium</taxon>
    </lineage>
</organism>
<dbReference type="CDD" id="cd16144">
    <property type="entry name" value="ARS_like"/>
    <property type="match status" value="1"/>
</dbReference>
<sequence length="491" mass="55392">MVPYPIQPMNNRSFALVFLFLLLRAFAAPAQDRPNIVLIMADDLGGRDLPAYGNRFNETPHIDRLTRQGMLFRHAYAAPVCSPTRASIQAGQYPARVGIFDFIPGHWRPYEEVIVPHHRVQHLPDNIATLGNSMQASGYKTGYFGKWHLGNRPEHLPHNRGYDRAYTYAGGGFYQPKFIPEYTGGENRRLSEILTDMSVDFMRENQEEPFFLFLSHYDVHVQLDADQPLIDRFLNKPKDPNYASNAVYAAMIAHVDDSVGALMAALEDLGLAENTVVIFYSDNGGVDNRFDNIPLLGGDSKDVYPEGHPLRYIATSNAPLRAGKGTVYEGGIRVPLIVRWPERIEAGTTSEAIVSSVDFYPTFLELGKGEAPANQVLDGQSMVRALTGNGGDSEREIFTHYPVYHHEVPMSALRKGDWKLIENLVSGEFDLYNLRYDINEVTDLKFSFPAKLAEMKQALKKWQSDTDAQFPVPNPDFDPARRYEWGTNPFR</sequence>
<dbReference type="GO" id="GO:0004065">
    <property type="term" value="F:arylsulfatase activity"/>
    <property type="evidence" value="ECO:0007669"/>
    <property type="project" value="TreeGrafter"/>
</dbReference>
<keyword evidence="5" id="KW-0378">Hydrolase</keyword>
<dbReference type="SUPFAM" id="SSF53649">
    <property type="entry name" value="Alkaline phosphatase-like"/>
    <property type="match status" value="1"/>
</dbReference>
<evidence type="ECO:0000313" key="9">
    <source>
        <dbReference type="EMBL" id="SEJ45850.1"/>
    </source>
</evidence>
<keyword evidence="6" id="KW-0106">Calcium</keyword>
<name>A0A1H6Z8I0_9BACT</name>
<evidence type="ECO:0000256" key="3">
    <source>
        <dbReference type="ARBA" id="ARBA00022723"/>
    </source>
</evidence>
<dbReference type="Gene3D" id="3.30.1120.10">
    <property type="match status" value="1"/>
</dbReference>
<dbReference type="Proteomes" id="UP000199403">
    <property type="component" value="Unassembled WGS sequence"/>
</dbReference>
<keyword evidence="4 7" id="KW-0732">Signal</keyword>
<dbReference type="InterPro" id="IPR017850">
    <property type="entry name" value="Alkaline_phosphatase_core_sf"/>
</dbReference>
<feature type="chain" id="PRO_5011468320" evidence="7">
    <location>
        <begin position="31"/>
        <end position="491"/>
    </location>
</feature>
<dbReference type="EMBL" id="FNZH01000004">
    <property type="protein sequence ID" value="SEJ45850.1"/>
    <property type="molecule type" value="Genomic_DNA"/>
</dbReference>
<dbReference type="PANTHER" id="PTHR42693">
    <property type="entry name" value="ARYLSULFATASE FAMILY MEMBER"/>
    <property type="match status" value="1"/>
</dbReference>
<gene>
    <name evidence="9" type="ORF">SAMN05192553_10457</name>
</gene>
<dbReference type="AlphaFoldDB" id="A0A1H6Z8I0"/>
<evidence type="ECO:0000259" key="8">
    <source>
        <dbReference type="Pfam" id="PF00884"/>
    </source>
</evidence>
<accession>A0A1H6Z8I0</accession>
<dbReference type="GO" id="GO:0046872">
    <property type="term" value="F:metal ion binding"/>
    <property type="evidence" value="ECO:0007669"/>
    <property type="project" value="UniProtKB-KW"/>
</dbReference>
<comment type="cofactor">
    <cofactor evidence="1">
        <name>Ca(2+)</name>
        <dbReference type="ChEBI" id="CHEBI:29108"/>
    </cofactor>
</comment>
<evidence type="ECO:0000256" key="2">
    <source>
        <dbReference type="ARBA" id="ARBA00008779"/>
    </source>
</evidence>
<dbReference type="InterPro" id="IPR000917">
    <property type="entry name" value="Sulfatase_N"/>
</dbReference>
<dbReference type="STRING" id="1416801.SAMN05192553_10457"/>
<dbReference type="PANTHER" id="PTHR42693:SF42">
    <property type="entry name" value="ARYLSULFATASE G"/>
    <property type="match status" value="1"/>
</dbReference>
<proteinExistence type="inferred from homology"/>
<evidence type="ECO:0000256" key="4">
    <source>
        <dbReference type="ARBA" id="ARBA00022729"/>
    </source>
</evidence>
<comment type="similarity">
    <text evidence="2">Belongs to the sulfatase family.</text>
</comment>
<evidence type="ECO:0000256" key="6">
    <source>
        <dbReference type="ARBA" id="ARBA00022837"/>
    </source>
</evidence>
<feature type="domain" description="Sulfatase N-terminal" evidence="8">
    <location>
        <begin position="34"/>
        <end position="366"/>
    </location>
</feature>